<dbReference type="AlphaFoldDB" id="A0A8S3TYB8"/>
<accession>A0A8S3TYB8</accession>
<reference evidence="1" key="1">
    <citation type="submission" date="2021-03" db="EMBL/GenBank/DDBJ databases">
        <authorList>
            <person name="Bekaert M."/>
        </authorList>
    </citation>
    <scope>NUCLEOTIDE SEQUENCE</scope>
</reference>
<evidence type="ECO:0000313" key="2">
    <source>
        <dbReference type="Proteomes" id="UP000683360"/>
    </source>
</evidence>
<sequence>MSACGLDLRLGDTTFGNHNVWHGRPDIWIDRSIVKIESELDESVDDEETLEYDTTIEIKKDKEIKNGLEQAFAQTITNAFYQAKENPELKNLFIPSFLATDVKVQILMYNVEEDRLLKSQDMQLFSDQCLNGLNNGTIVCIWFALNFVEKFQQKGLEKEFEAIKFEKSGFQSRLPHDILSIYLNQLKRPLSMSERVKETEKVKGTAYHLWNSAHTKRMKEKLDTLDEKYWKKFHP</sequence>
<dbReference type="Proteomes" id="UP000683360">
    <property type="component" value="Unassembled WGS sequence"/>
</dbReference>
<proteinExistence type="predicted"/>
<protein>
    <submittedName>
        <fullName evidence="1">Uncharacterized protein</fullName>
    </submittedName>
</protein>
<name>A0A8S3TYB8_MYTED</name>
<organism evidence="1 2">
    <name type="scientific">Mytilus edulis</name>
    <name type="common">Blue mussel</name>
    <dbReference type="NCBI Taxonomy" id="6550"/>
    <lineage>
        <taxon>Eukaryota</taxon>
        <taxon>Metazoa</taxon>
        <taxon>Spiralia</taxon>
        <taxon>Lophotrochozoa</taxon>
        <taxon>Mollusca</taxon>
        <taxon>Bivalvia</taxon>
        <taxon>Autobranchia</taxon>
        <taxon>Pteriomorphia</taxon>
        <taxon>Mytilida</taxon>
        <taxon>Mytiloidea</taxon>
        <taxon>Mytilidae</taxon>
        <taxon>Mytilinae</taxon>
        <taxon>Mytilus</taxon>
    </lineage>
</organism>
<evidence type="ECO:0000313" key="1">
    <source>
        <dbReference type="EMBL" id="CAG2236474.1"/>
    </source>
</evidence>
<keyword evidence="2" id="KW-1185">Reference proteome</keyword>
<dbReference type="EMBL" id="CAJPWZ010002358">
    <property type="protein sequence ID" value="CAG2236474.1"/>
    <property type="molecule type" value="Genomic_DNA"/>
</dbReference>
<dbReference type="OrthoDB" id="6081606at2759"/>
<gene>
    <name evidence="1" type="ORF">MEDL_48997</name>
</gene>
<comment type="caution">
    <text evidence="1">The sequence shown here is derived from an EMBL/GenBank/DDBJ whole genome shotgun (WGS) entry which is preliminary data.</text>
</comment>